<protein>
    <submittedName>
        <fullName evidence="5">ABC transporter substrate-binding protein</fullName>
    </submittedName>
</protein>
<dbReference type="PROSITE" id="PS50983">
    <property type="entry name" value="FE_B12_PBP"/>
    <property type="match status" value="1"/>
</dbReference>
<evidence type="ECO:0000313" key="6">
    <source>
        <dbReference type="Proteomes" id="UP000712157"/>
    </source>
</evidence>
<dbReference type="PANTHER" id="PTHR30535">
    <property type="entry name" value="VITAMIN B12-BINDING PROTEIN"/>
    <property type="match status" value="1"/>
</dbReference>
<evidence type="ECO:0000259" key="4">
    <source>
        <dbReference type="PROSITE" id="PS50983"/>
    </source>
</evidence>
<dbReference type="RefSeq" id="WP_238721010.1">
    <property type="nucleotide sequence ID" value="NZ_JAHQCW010000006.1"/>
</dbReference>
<organism evidence="5 6">
    <name type="scientific">Diplocloster agilis</name>
    <dbReference type="NCBI Taxonomy" id="2850323"/>
    <lineage>
        <taxon>Bacteria</taxon>
        <taxon>Bacillati</taxon>
        <taxon>Bacillota</taxon>
        <taxon>Clostridia</taxon>
        <taxon>Lachnospirales</taxon>
        <taxon>Lachnospiraceae</taxon>
        <taxon>Diplocloster</taxon>
    </lineage>
</organism>
<comment type="similarity">
    <text evidence="1">Belongs to the bacterial solute-binding protein 8 family.</text>
</comment>
<evidence type="ECO:0000256" key="2">
    <source>
        <dbReference type="SAM" id="MobiDB-lite"/>
    </source>
</evidence>
<dbReference type="PANTHER" id="PTHR30535:SF34">
    <property type="entry name" value="MOLYBDATE-BINDING PROTEIN MOLA"/>
    <property type="match status" value="1"/>
</dbReference>
<dbReference type="InterPro" id="IPR050902">
    <property type="entry name" value="ABC_Transporter_SBP"/>
</dbReference>
<reference evidence="5" key="1">
    <citation type="submission" date="2021-06" db="EMBL/GenBank/DDBJ databases">
        <title>Description of novel taxa of the family Lachnospiraceae.</title>
        <authorList>
            <person name="Chaplin A.V."/>
            <person name="Sokolova S.R."/>
            <person name="Pikina A.P."/>
            <person name="Korzhanova M."/>
            <person name="Belova V."/>
            <person name="Korostin D."/>
            <person name="Efimov B.A."/>
        </authorList>
    </citation>
    <scope>NUCLEOTIDE SEQUENCE</scope>
    <source>
        <strain evidence="5">ASD5720</strain>
    </source>
</reference>
<sequence length="340" mass="35964">MKKSSAVLLAVWLLFSLTACGSTPASTKPADSPAPARSSAESDGTEGRTSLESEAETLASTLPGIDRAGNEIAIPKETNKIVSLTPAVTGLLCDLGLSGRIVCVDPDSRETIKDLDADIAVCDPLSPDIPKLLSLAPDIVFTDTPMAPSGQNLYQAAVEAGICVAEIPPSHTLGNIEDDIQFVADCVGKTMEGETIVADMEIDIQKTASIGRTISDPKTVLFEFSGLPSIQSFGTGVYLNEMLEIIGAKNVLAQEIGWVSLEEEQALEANPDVILTACAGQDADAVEEILNRPGWENITAVQNLEVHAIDRSGCLIPNQHIIGTLHEMAAAVYPQDYHDN</sequence>
<dbReference type="Gene3D" id="3.40.50.1980">
    <property type="entry name" value="Nitrogenase molybdenum iron protein domain"/>
    <property type="match status" value="2"/>
</dbReference>
<dbReference type="EMBL" id="JAHQCW010000006">
    <property type="protein sequence ID" value="MBU9736049.1"/>
    <property type="molecule type" value="Genomic_DNA"/>
</dbReference>
<dbReference type="Proteomes" id="UP000712157">
    <property type="component" value="Unassembled WGS sequence"/>
</dbReference>
<accession>A0A949JWQ7</accession>
<comment type="caution">
    <text evidence="5">The sequence shown here is derived from an EMBL/GenBank/DDBJ whole genome shotgun (WGS) entry which is preliminary data.</text>
</comment>
<feature type="region of interest" description="Disordered" evidence="2">
    <location>
        <begin position="23"/>
        <end position="53"/>
    </location>
</feature>
<dbReference type="SUPFAM" id="SSF53807">
    <property type="entry name" value="Helical backbone' metal receptor"/>
    <property type="match status" value="1"/>
</dbReference>
<keyword evidence="3" id="KW-0732">Signal</keyword>
<dbReference type="PROSITE" id="PS51257">
    <property type="entry name" value="PROKAR_LIPOPROTEIN"/>
    <property type="match status" value="1"/>
</dbReference>
<evidence type="ECO:0000256" key="1">
    <source>
        <dbReference type="ARBA" id="ARBA00008814"/>
    </source>
</evidence>
<feature type="compositionally biased region" description="Low complexity" evidence="2">
    <location>
        <begin position="29"/>
        <end position="42"/>
    </location>
</feature>
<evidence type="ECO:0000313" key="5">
    <source>
        <dbReference type="EMBL" id="MBU9736049.1"/>
    </source>
</evidence>
<dbReference type="AlphaFoldDB" id="A0A949JWQ7"/>
<feature type="signal peptide" evidence="3">
    <location>
        <begin position="1"/>
        <end position="21"/>
    </location>
</feature>
<dbReference type="InterPro" id="IPR002491">
    <property type="entry name" value="ABC_transptr_periplasmic_BD"/>
</dbReference>
<dbReference type="Pfam" id="PF01497">
    <property type="entry name" value="Peripla_BP_2"/>
    <property type="match status" value="1"/>
</dbReference>
<dbReference type="GO" id="GO:0071281">
    <property type="term" value="P:cellular response to iron ion"/>
    <property type="evidence" value="ECO:0007669"/>
    <property type="project" value="TreeGrafter"/>
</dbReference>
<keyword evidence="6" id="KW-1185">Reference proteome</keyword>
<gene>
    <name evidence="5" type="ORF">KTH89_05825</name>
</gene>
<name>A0A949JWQ7_9FIRM</name>
<proteinExistence type="inferred from homology"/>
<feature type="chain" id="PRO_5038932776" evidence="3">
    <location>
        <begin position="22"/>
        <end position="340"/>
    </location>
</feature>
<evidence type="ECO:0000256" key="3">
    <source>
        <dbReference type="SAM" id="SignalP"/>
    </source>
</evidence>
<feature type="domain" description="Fe/B12 periplasmic-binding" evidence="4">
    <location>
        <begin position="80"/>
        <end position="336"/>
    </location>
</feature>